<dbReference type="Proteomes" id="UP000663855">
    <property type="component" value="Unassembled WGS sequence"/>
</dbReference>
<comment type="caution">
    <text evidence="3">The sequence shown here is derived from an EMBL/GenBank/DDBJ whole genome shotgun (WGS) entry which is preliminary data.</text>
</comment>
<keyword evidence="1" id="KW-0732">Signal</keyword>
<dbReference type="Pfam" id="PF01839">
    <property type="entry name" value="FG-GAP"/>
    <property type="match status" value="1"/>
</dbReference>
<dbReference type="InterPro" id="IPR028994">
    <property type="entry name" value="Integrin_alpha_N"/>
</dbReference>
<evidence type="ECO:0000259" key="2">
    <source>
        <dbReference type="Pfam" id="PF17906"/>
    </source>
</evidence>
<dbReference type="Gene3D" id="3.30.420.10">
    <property type="entry name" value="Ribonuclease H-like superfamily/Ribonuclease H"/>
    <property type="match status" value="1"/>
</dbReference>
<dbReference type="Pfam" id="PF13517">
    <property type="entry name" value="FG-GAP_3"/>
    <property type="match status" value="3"/>
</dbReference>
<dbReference type="Gene3D" id="1.10.10.1450">
    <property type="match status" value="1"/>
</dbReference>
<protein>
    <recommendedName>
        <fullName evidence="2">Mos1 transposase HTH domain-containing protein</fullName>
    </recommendedName>
</protein>
<evidence type="ECO:0000256" key="1">
    <source>
        <dbReference type="ARBA" id="ARBA00022729"/>
    </source>
</evidence>
<organism evidence="3 4">
    <name type="scientific">Rotaria magnacalcarata</name>
    <dbReference type="NCBI Taxonomy" id="392030"/>
    <lineage>
        <taxon>Eukaryota</taxon>
        <taxon>Metazoa</taxon>
        <taxon>Spiralia</taxon>
        <taxon>Gnathifera</taxon>
        <taxon>Rotifera</taxon>
        <taxon>Eurotatoria</taxon>
        <taxon>Bdelloidea</taxon>
        <taxon>Philodinida</taxon>
        <taxon>Philodinidae</taxon>
        <taxon>Rotaria</taxon>
    </lineage>
</organism>
<dbReference type="Gene3D" id="2.30.30.100">
    <property type="match status" value="1"/>
</dbReference>
<dbReference type="Gene3D" id="2.130.10.130">
    <property type="entry name" value="Integrin alpha, N-terminal"/>
    <property type="match status" value="2"/>
</dbReference>
<dbReference type="Pfam" id="PF17906">
    <property type="entry name" value="HTH_48"/>
    <property type="match status" value="1"/>
</dbReference>
<proteinExistence type="predicted"/>
<feature type="domain" description="Mos1 transposase HTH" evidence="2">
    <location>
        <begin position="219"/>
        <end position="265"/>
    </location>
</feature>
<evidence type="ECO:0000313" key="4">
    <source>
        <dbReference type="Proteomes" id="UP000663855"/>
    </source>
</evidence>
<dbReference type="InterPro" id="IPR041426">
    <property type="entry name" value="Mos1_HTH"/>
</dbReference>
<dbReference type="SUPFAM" id="SSF69318">
    <property type="entry name" value="Integrin alpha N-terminal domain"/>
    <property type="match status" value="2"/>
</dbReference>
<reference evidence="3" key="1">
    <citation type="submission" date="2021-02" db="EMBL/GenBank/DDBJ databases">
        <authorList>
            <person name="Nowell W R."/>
        </authorList>
    </citation>
    <scope>NUCLEOTIDE SEQUENCE</scope>
</reference>
<evidence type="ECO:0000313" key="3">
    <source>
        <dbReference type="EMBL" id="CAF1575212.1"/>
    </source>
</evidence>
<gene>
    <name evidence="3" type="ORF">CJN711_LOCUS32356</name>
</gene>
<name>A0A815YSW4_9BILA</name>
<dbReference type="AlphaFoldDB" id="A0A815YSW4"/>
<dbReference type="GO" id="GO:0003676">
    <property type="term" value="F:nucleic acid binding"/>
    <property type="evidence" value="ECO:0007669"/>
    <property type="project" value="InterPro"/>
</dbReference>
<dbReference type="InterPro" id="IPR013517">
    <property type="entry name" value="FG-GAP"/>
</dbReference>
<dbReference type="EMBL" id="CAJNOV010015509">
    <property type="protein sequence ID" value="CAF1575212.1"/>
    <property type="molecule type" value="Genomic_DNA"/>
</dbReference>
<dbReference type="InterPro" id="IPR036397">
    <property type="entry name" value="RNaseH_sf"/>
</dbReference>
<sequence length="653" mass="71950">MYKPILNQKPQYNSLTNSIAAADFNEDGFLDMVVTNYGSHNIGILLGKGDGTFQNQITYSTGIFSHPYFVLVNGFNGDMHKDIVVANYGSNSLELFFGIGNGFFTSQVPFAMDNCRPVLIAVGDFNNDSLLDIAAANYDTNNIGIFLGYGNGSFQNQTVYTTELGSRSHSIAVGDFNRNSRLDLAVVNSGKDSMAIFYGNGHGTFANQKRFQLKNNFEIRVLLRHYWKKGLSARAAAAEICEVEGEGTIGKTAAIKWFKRFEDGDLDFEDKPRSGRPSILDEEDLRAALEDEPSSNTRDSADKFGVAQRTVLNYLHKFDFVYKKSRQDPYELTEAQAIRRVEVCRQLLDNPLNDRFWKRIVTCDKKDFIHHNTDRDTKAPQTISDRDRRIPEKKFHRVSHFNPTGIALSAFSTGTNSAPISIASGDFKNDCLMDIVVAKPGADNIALFLGSGEGTFAIQVKIPTGATSTSLSAAIGDLNNDNLLDIAVANSDVDNIGILFGYGNGTFASQITYSIEERSYPNFICVHDLNDDFRLDIIAPAKSRDYIAIYFSIGNRFFGNQLAYYTGYQSASSIVVVGDLNNDHILDIIVGNSNANYLSLYRGHGNGVFYGFIAFPLNGTGATSFVAITDLDNDARLEIIVADSGGDFIAVLL</sequence>
<accession>A0A815YSW4</accession>
<dbReference type="PANTHER" id="PTHR46580">
    <property type="entry name" value="SENSOR KINASE-RELATED"/>
    <property type="match status" value="1"/>
</dbReference>